<proteinExistence type="predicted"/>
<sequence length="109" mass="12679">MLQKLWVSCFLTRYLRHHSSTKLADSVRLSNQRSKVCRTLEVTKSFNLCVVLYTKKLNFDLCFGIPLLEFFDLGIVEVSGNSLTGKRIQRHPLRFCHETVNYSLRGKIN</sequence>
<evidence type="ECO:0000313" key="2">
    <source>
        <dbReference type="Proteomes" id="UP000315295"/>
    </source>
</evidence>
<reference evidence="1 2" key="1">
    <citation type="journal article" date="2019" name="G3 (Bethesda)">
        <title>Sequencing of a Wild Apple (Malus baccata) Genome Unravels the Differences Between Cultivated and Wild Apple Species Regarding Disease Resistance and Cold Tolerance.</title>
        <authorList>
            <person name="Chen X."/>
        </authorList>
    </citation>
    <scope>NUCLEOTIDE SEQUENCE [LARGE SCALE GENOMIC DNA]</scope>
    <source>
        <strain evidence="2">cv. Shandingzi</strain>
        <tissue evidence="1">Leaves</tissue>
    </source>
</reference>
<dbReference type="Proteomes" id="UP000315295">
    <property type="component" value="Unassembled WGS sequence"/>
</dbReference>
<evidence type="ECO:0000313" key="1">
    <source>
        <dbReference type="EMBL" id="TQD70689.1"/>
    </source>
</evidence>
<dbReference type="AlphaFoldDB" id="A0A540K8Y5"/>
<accession>A0A540K8Y5</accession>
<organism evidence="1 2">
    <name type="scientific">Malus baccata</name>
    <name type="common">Siberian crab apple</name>
    <name type="synonym">Pyrus baccata</name>
    <dbReference type="NCBI Taxonomy" id="106549"/>
    <lineage>
        <taxon>Eukaryota</taxon>
        <taxon>Viridiplantae</taxon>
        <taxon>Streptophyta</taxon>
        <taxon>Embryophyta</taxon>
        <taxon>Tracheophyta</taxon>
        <taxon>Spermatophyta</taxon>
        <taxon>Magnoliopsida</taxon>
        <taxon>eudicotyledons</taxon>
        <taxon>Gunneridae</taxon>
        <taxon>Pentapetalae</taxon>
        <taxon>rosids</taxon>
        <taxon>fabids</taxon>
        <taxon>Rosales</taxon>
        <taxon>Rosaceae</taxon>
        <taxon>Amygdaloideae</taxon>
        <taxon>Maleae</taxon>
        <taxon>Malus</taxon>
    </lineage>
</organism>
<dbReference type="EMBL" id="VIEB01001711">
    <property type="protein sequence ID" value="TQD70689.1"/>
    <property type="molecule type" value="Genomic_DNA"/>
</dbReference>
<protein>
    <submittedName>
        <fullName evidence="1">Uncharacterized protein</fullName>
    </submittedName>
</protein>
<name>A0A540K8Y5_MALBA</name>
<comment type="caution">
    <text evidence="1">The sequence shown here is derived from an EMBL/GenBank/DDBJ whole genome shotgun (WGS) entry which is preliminary data.</text>
</comment>
<keyword evidence="2" id="KW-1185">Reference proteome</keyword>
<gene>
    <name evidence="1" type="ORF">C1H46_043784</name>
</gene>